<evidence type="ECO:0000313" key="2">
    <source>
        <dbReference type="Proteomes" id="UP000002730"/>
    </source>
</evidence>
<dbReference type="Proteomes" id="UP000002730">
    <property type="component" value="Chromosome"/>
</dbReference>
<gene>
    <name evidence="1" type="ordered locus">Clocel_0160</name>
</gene>
<dbReference type="AlphaFoldDB" id="D9SNS7"/>
<name>D9SNS7_CLOC7</name>
<dbReference type="HOGENOM" id="CLU_3388784_0_0_9"/>
<proteinExistence type="predicted"/>
<keyword evidence="2" id="KW-1185">Reference proteome</keyword>
<reference evidence="1 2" key="1">
    <citation type="submission" date="2010-08" db="EMBL/GenBank/DDBJ databases">
        <title>Complete sequence of Clostridium cellulovorans 743B.</title>
        <authorList>
            <consortium name="US DOE Joint Genome Institute"/>
            <person name="Lucas S."/>
            <person name="Copeland A."/>
            <person name="Lapidus A."/>
            <person name="Cheng J.-F."/>
            <person name="Bruce D."/>
            <person name="Goodwin L."/>
            <person name="Pitluck S."/>
            <person name="Chertkov O."/>
            <person name="Detter J.C."/>
            <person name="Han C."/>
            <person name="Tapia R."/>
            <person name="Land M."/>
            <person name="Hauser L."/>
            <person name="Chang Y.-J."/>
            <person name="Jeffries C."/>
            <person name="Kyrpides N."/>
            <person name="Ivanova N."/>
            <person name="Mikhailova N."/>
            <person name="Hemme C.L."/>
            <person name="Woyke T."/>
        </authorList>
    </citation>
    <scope>NUCLEOTIDE SEQUENCE [LARGE SCALE GENOMIC DNA]</scope>
    <source>
        <strain evidence="2">ATCC 35296 / DSM 3052 / OCM 3 / 743B</strain>
    </source>
</reference>
<evidence type="ECO:0000313" key="1">
    <source>
        <dbReference type="EMBL" id="ADL49948.1"/>
    </source>
</evidence>
<sequence length="32" mass="3888">MRENTIELELIRLLEELKKLHNQTEKGEYETS</sequence>
<dbReference type="EMBL" id="CP002160">
    <property type="protein sequence ID" value="ADL49948.1"/>
    <property type="molecule type" value="Genomic_DNA"/>
</dbReference>
<protein>
    <submittedName>
        <fullName evidence="1">Uncharacterized protein</fullName>
    </submittedName>
</protein>
<accession>D9SNS7</accession>
<dbReference type="KEGG" id="ccb:Clocel_0160"/>
<organism evidence="1 2">
    <name type="scientific">Clostridium cellulovorans (strain ATCC 35296 / DSM 3052 / OCM 3 / 743B)</name>
    <dbReference type="NCBI Taxonomy" id="573061"/>
    <lineage>
        <taxon>Bacteria</taxon>
        <taxon>Bacillati</taxon>
        <taxon>Bacillota</taxon>
        <taxon>Clostridia</taxon>
        <taxon>Eubacteriales</taxon>
        <taxon>Clostridiaceae</taxon>
        <taxon>Clostridium</taxon>
    </lineage>
</organism>